<evidence type="ECO:0000256" key="3">
    <source>
        <dbReference type="ARBA" id="ARBA00022679"/>
    </source>
</evidence>
<organism evidence="8 9">
    <name type="scientific">Desmophyllum pertusum</name>
    <dbReference type="NCBI Taxonomy" id="174260"/>
    <lineage>
        <taxon>Eukaryota</taxon>
        <taxon>Metazoa</taxon>
        <taxon>Cnidaria</taxon>
        <taxon>Anthozoa</taxon>
        <taxon>Hexacorallia</taxon>
        <taxon>Scleractinia</taxon>
        <taxon>Caryophylliina</taxon>
        <taxon>Caryophylliidae</taxon>
        <taxon>Desmophyllum</taxon>
    </lineage>
</organism>
<dbReference type="Gene3D" id="3.90.228.10">
    <property type="match status" value="1"/>
</dbReference>
<comment type="caution">
    <text evidence="8">The sequence shown here is derived from an EMBL/GenBank/DDBJ whole genome shotgun (WGS) entry which is preliminary data.</text>
</comment>
<keyword evidence="3 6" id="KW-0808">Transferase</keyword>
<dbReference type="EC" id="2.4.2.-" evidence="6"/>
<dbReference type="GO" id="GO:0005634">
    <property type="term" value="C:nucleus"/>
    <property type="evidence" value="ECO:0007669"/>
    <property type="project" value="UniProtKB-SubCell"/>
</dbReference>
<dbReference type="PROSITE" id="PS51059">
    <property type="entry name" value="PARP_CATALYTIC"/>
    <property type="match status" value="1"/>
</dbReference>
<evidence type="ECO:0000256" key="5">
    <source>
        <dbReference type="ARBA" id="ARBA00023242"/>
    </source>
</evidence>
<feature type="domain" description="PARP catalytic" evidence="7">
    <location>
        <begin position="10"/>
        <end position="113"/>
    </location>
</feature>
<keyword evidence="9" id="KW-1185">Reference proteome</keyword>
<dbReference type="GO" id="GO:1990404">
    <property type="term" value="F:NAD+-protein mono-ADP-ribosyltransferase activity"/>
    <property type="evidence" value="ECO:0007669"/>
    <property type="project" value="TreeGrafter"/>
</dbReference>
<dbReference type="EMBL" id="MU827355">
    <property type="protein sequence ID" value="KAJ7351813.1"/>
    <property type="molecule type" value="Genomic_DNA"/>
</dbReference>
<protein>
    <recommendedName>
        <fullName evidence="6">Poly [ADP-ribose] polymerase</fullName>
        <shortName evidence="6">PARP</shortName>
        <ecNumber evidence="6">2.4.2.-</ecNumber>
    </recommendedName>
</protein>
<dbReference type="GO" id="GO:0005737">
    <property type="term" value="C:cytoplasm"/>
    <property type="evidence" value="ECO:0007669"/>
    <property type="project" value="TreeGrafter"/>
</dbReference>
<feature type="non-terminal residue" evidence="8">
    <location>
        <position position="113"/>
    </location>
</feature>
<dbReference type="InterPro" id="IPR012317">
    <property type="entry name" value="Poly(ADP-ribose)pol_cat_dom"/>
</dbReference>
<dbReference type="PANTHER" id="PTHR14453">
    <property type="entry name" value="PARP/ZINC FINGER CCCH TYPE DOMAIN CONTAINING PROTEIN"/>
    <property type="match status" value="1"/>
</dbReference>
<sequence length="113" mass="12860">MYITGPVQGIPLPKHWAPMPRSDLTIHEVQLLPGSSEYQDVLQKLQATVGAIHIQKIERIQNPHLYQSYMVRKQKMDKDIGGNSERQLFHGTDAKNVKHINTQGFNRSFCGAH</sequence>
<evidence type="ECO:0000256" key="4">
    <source>
        <dbReference type="ARBA" id="ARBA00023027"/>
    </source>
</evidence>
<name>A0A9X0CHE6_9CNID</name>
<evidence type="ECO:0000256" key="2">
    <source>
        <dbReference type="ARBA" id="ARBA00022676"/>
    </source>
</evidence>
<dbReference type="GO" id="GO:0070212">
    <property type="term" value="P:protein poly-ADP-ribosylation"/>
    <property type="evidence" value="ECO:0007669"/>
    <property type="project" value="TreeGrafter"/>
</dbReference>
<evidence type="ECO:0000256" key="6">
    <source>
        <dbReference type="RuleBase" id="RU362114"/>
    </source>
</evidence>
<dbReference type="InterPro" id="IPR052056">
    <property type="entry name" value="Mono-ARTD/PARP"/>
</dbReference>
<evidence type="ECO:0000313" key="8">
    <source>
        <dbReference type="EMBL" id="KAJ7351813.1"/>
    </source>
</evidence>
<keyword evidence="5" id="KW-0539">Nucleus</keyword>
<dbReference type="Proteomes" id="UP001163046">
    <property type="component" value="Unassembled WGS sequence"/>
</dbReference>
<comment type="subcellular location">
    <subcellularLocation>
        <location evidence="1">Nucleus</location>
    </subcellularLocation>
</comment>
<dbReference type="OrthoDB" id="6133115at2759"/>
<evidence type="ECO:0000313" key="9">
    <source>
        <dbReference type="Proteomes" id="UP001163046"/>
    </source>
</evidence>
<proteinExistence type="predicted"/>
<dbReference type="SUPFAM" id="SSF56399">
    <property type="entry name" value="ADP-ribosylation"/>
    <property type="match status" value="1"/>
</dbReference>
<dbReference type="Pfam" id="PF00644">
    <property type="entry name" value="PARP"/>
    <property type="match status" value="1"/>
</dbReference>
<dbReference type="GO" id="GO:0010629">
    <property type="term" value="P:negative regulation of gene expression"/>
    <property type="evidence" value="ECO:0007669"/>
    <property type="project" value="TreeGrafter"/>
</dbReference>
<keyword evidence="2 6" id="KW-0328">Glycosyltransferase</keyword>
<keyword evidence="4 6" id="KW-0520">NAD</keyword>
<dbReference type="GO" id="GO:0003950">
    <property type="term" value="F:NAD+ poly-ADP-ribosyltransferase activity"/>
    <property type="evidence" value="ECO:0007669"/>
    <property type="project" value="UniProtKB-UniRule"/>
</dbReference>
<accession>A0A9X0CHE6</accession>
<reference evidence="8" key="1">
    <citation type="submission" date="2023-01" db="EMBL/GenBank/DDBJ databases">
        <title>Genome assembly of the deep-sea coral Lophelia pertusa.</title>
        <authorList>
            <person name="Herrera S."/>
            <person name="Cordes E."/>
        </authorList>
    </citation>
    <scope>NUCLEOTIDE SEQUENCE</scope>
    <source>
        <strain evidence="8">USNM1676648</strain>
        <tissue evidence="8">Polyp</tissue>
    </source>
</reference>
<evidence type="ECO:0000256" key="1">
    <source>
        <dbReference type="ARBA" id="ARBA00004123"/>
    </source>
</evidence>
<evidence type="ECO:0000259" key="7">
    <source>
        <dbReference type="PROSITE" id="PS51059"/>
    </source>
</evidence>
<dbReference type="PANTHER" id="PTHR14453:SF89">
    <property type="entry name" value="PROTEIN MONO-ADP-RIBOSYLTRANSFERASE PARP14"/>
    <property type="match status" value="1"/>
</dbReference>
<gene>
    <name evidence="8" type="primary">PARP14_29</name>
    <name evidence="8" type="ORF">OS493_035538</name>
</gene>
<dbReference type="GO" id="GO:0003714">
    <property type="term" value="F:transcription corepressor activity"/>
    <property type="evidence" value="ECO:0007669"/>
    <property type="project" value="TreeGrafter"/>
</dbReference>
<dbReference type="AlphaFoldDB" id="A0A9X0CHE6"/>